<protein>
    <submittedName>
        <fullName evidence="2">Uncharacterized protein</fullName>
    </submittedName>
</protein>
<keyword evidence="3" id="KW-1185">Reference proteome</keyword>
<comment type="caution">
    <text evidence="2">The sequence shown here is derived from an EMBL/GenBank/DDBJ whole genome shotgun (WGS) entry which is preliminary data.</text>
</comment>
<evidence type="ECO:0000313" key="2">
    <source>
        <dbReference type="EMBL" id="KAG2572978.1"/>
    </source>
</evidence>
<sequence>MRNRFAGSGAQARHGIVHALRDDAHARLVGRRRHGATSPPPPPPGEGRNSWASRQSQGAGDWLHFFLCSSLTPPFKAAVYLFEGFKSAPTVLPFADLLWWCMMPARHGQPPRADGQRRRASQLLREHATPPEGRVLPRNASTGSEFDLLGAPSDSVRSVLYSY</sequence>
<evidence type="ECO:0000313" key="3">
    <source>
        <dbReference type="Proteomes" id="UP000823388"/>
    </source>
</evidence>
<name>A0A8T0QIL0_PANVG</name>
<feature type="region of interest" description="Disordered" evidence="1">
    <location>
        <begin position="31"/>
        <end position="54"/>
    </location>
</feature>
<dbReference type="EMBL" id="CM029049">
    <property type="protein sequence ID" value="KAG2572978.1"/>
    <property type="molecule type" value="Genomic_DNA"/>
</dbReference>
<reference evidence="2" key="1">
    <citation type="submission" date="2020-05" db="EMBL/GenBank/DDBJ databases">
        <title>WGS assembly of Panicum virgatum.</title>
        <authorList>
            <person name="Lovell J.T."/>
            <person name="Jenkins J."/>
            <person name="Shu S."/>
            <person name="Juenger T.E."/>
            <person name="Schmutz J."/>
        </authorList>
    </citation>
    <scope>NUCLEOTIDE SEQUENCE</scope>
    <source>
        <strain evidence="2">AP13</strain>
    </source>
</reference>
<organism evidence="2 3">
    <name type="scientific">Panicum virgatum</name>
    <name type="common">Blackwell switchgrass</name>
    <dbReference type="NCBI Taxonomy" id="38727"/>
    <lineage>
        <taxon>Eukaryota</taxon>
        <taxon>Viridiplantae</taxon>
        <taxon>Streptophyta</taxon>
        <taxon>Embryophyta</taxon>
        <taxon>Tracheophyta</taxon>
        <taxon>Spermatophyta</taxon>
        <taxon>Magnoliopsida</taxon>
        <taxon>Liliopsida</taxon>
        <taxon>Poales</taxon>
        <taxon>Poaceae</taxon>
        <taxon>PACMAD clade</taxon>
        <taxon>Panicoideae</taxon>
        <taxon>Panicodae</taxon>
        <taxon>Paniceae</taxon>
        <taxon>Panicinae</taxon>
        <taxon>Panicum</taxon>
        <taxon>Panicum sect. Hiantes</taxon>
    </lineage>
</organism>
<dbReference type="Proteomes" id="UP000823388">
    <property type="component" value="Chromosome 7K"/>
</dbReference>
<evidence type="ECO:0000256" key="1">
    <source>
        <dbReference type="SAM" id="MobiDB-lite"/>
    </source>
</evidence>
<gene>
    <name evidence="2" type="ORF">PVAP13_7KG214155</name>
</gene>
<accession>A0A8T0QIL0</accession>
<dbReference type="AlphaFoldDB" id="A0A8T0QIL0"/>
<proteinExistence type="predicted"/>